<dbReference type="RefSeq" id="WP_175605749.1">
    <property type="nucleotide sequence ID" value="NZ_JABWGO010000015.1"/>
</dbReference>
<feature type="transmembrane region" description="Helical" evidence="1">
    <location>
        <begin position="95"/>
        <end position="112"/>
    </location>
</feature>
<evidence type="ECO:0000313" key="3">
    <source>
        <dbReference type="Proteomes" id="UP000546126"/>
    </source>
</evidence>
<accession>A0A7Y6IXL2</accession>
<comment type="caution">
    <text evidence="2">The sequence shown here is derived from an EMBL/GenBank/DDBJ whole genome shotgun (WGS) entry which is preliminary data.</text>
</comment>
<feature type="transmembrane region" description="Helical" evidence="1">
    <location>
        <begin position="238"/>
        <end position="255"/>
    </location>
</feature>
<protein>
    <submittedName>
        <fullName evidence="2">Uncharacterized protein</fullName>
    </submittedName>
</protein>
<dbReference type="AlphaFoldDB" id="A0A7Y6IXL2"/>
<proteinExistence type="predicted"/>
<feature type="transmembrane region" description="Helical" evidence="1">
    <location>
        <begin position="262"/>
        <end position="283"/>
    </location>
</feature>
<dbReference type="Proteomes" id="UP000546126">
    <property type="component" value="Unassembled WGS sequence"/>
</dbReference>
<keyword evidence="1" id="KW-1133">Transmembrane helix</keyword>
<sequence length="370" mass="38467">MTQDPAADARSLAGVALRLGAVLAASGPVIMTAFGAGRRSVGWFCAATGAASYDVDGLPALPRGEVLPQGEGFPQGEGLPQGEGPYALENMPGELLFWGVLLLPVLLAGLLLRGSRRAMLAGVAAVGAVLAFGLCAAFFLPGLDPCTGQQRAIVPPWPLIVCYPVAAGTLLRAARSPMPRGRHGLVLWMGAAAAAAWAALFHRLTVTFDRFMVALYIDETPESPWDGLAWWSCDVDRIGLPVVLVALAATARATAPTGWGRAFGSATAAALLLSPLLDIAAYISQYGDEFPSSLADSVRWNLLLAAGLVTAATWIPGTSISRAGTVGLVDRLIHARLRRTSPGRAKDLAVAVVIAAAAVWLVVSSFTPTR</sequence>
<feature type="transmembrane region" description="Helical" evidence="1">
    <location>
        <begin position="152"/>
        <end position="173"/>
    </location>
</feature>
<feature type="transmembrane region" description="Helical" evidence="1">
    <location>
        <begin position="185"/>
        <end position="204"/>
    </location>
</feature>
<keyword evidence="3" id="KW-1185">Reference proteome</keyword>
<evidence type="ECO:0000313" key="2">
    <source>
        <dbReference type="EMBL" id="NUW46289.1"/>
    </source>
</evidence>
<gene>
    <name evidence="2" type="ORF">HT134_40175</name>
</gene>
<feature type="transmembrane region" description="Helical" evidence="1">
    <location>
        <begin position="348"/>
        <end position="367"/>
    </location>
</feature>
<evidence type="ECO:0000256" key="1">
    <source>
        <dbReference type="SAM" id="Phobius"/>
    </source>
</evidence>
<feature type="transmembrane region" description="Helical" evidence="1">
    <location>
        <begin position="12"/>
        <end position="34"/>
    </location>
</feature>
<feature type="transmembrane region" description="Helical" evidence="1">
    <location>
        <begin position="119"/>
        <end position="140"/>
    </location>
</feature>
<keyword evidence="1" id="KW-0812">Transmembrane</keyword>
<reference evidence="2 3" key="1">
    <citation type="submission" date="2020-06" db="EMBL/GenBank/DDBJ databases">
        <authorList>
            <person name="Chanama M."/>
        </authorList>
    </citation>
    <scope>NUCLEOTIDE SEQUENCE [LARGE SCALE GENOMIC DNA]</scope>
    <source>
        <strain evidence="2 3">TBRC6557</strain>
    </source>
</reference>
<feature type="transmembrane region" description="Helical" evidence="1">
    <location>
        <begin position="303"/>
        <end position="328"/>
    </location>
</feature>
<organism evidence="2 3">
    <name type="scientific">Nonomuraea rhodomycinica</name>
    <dbReference type="NCBI Taxonomy" id="1712872"/>
    <lineage>
        <taxon>Bacteria</taxon>
        <taxon>Bacillati</taxon>
        <taxon>Actinomycetota</taxon>
        <taxon>Actinomycetes</taxon>
        <taxon>Streptosporangiales</taxon>
        <taxon>Streptosporangiaceae</taxon>
        <taxon>Nonomuraea</taxon>
    </lineage>
</organism>
<name>A0A7Y6IXL2_9ACTN</name>
<dbReference type="EMBL" id="JABWGO010000015">
    <property type="protein sequence ID" value="NUW46289.1"/>
    <property type="molecule type" value="Genomic_DNA"/>
</dbReference>
<keyword evidence="1" id="KW-0472">Membrane</keyword>